<evidence type="ECO:0000313" key="3">
    <source>
        <dbReference type="Proteomes" id="UP000290289"/>
    </source>
</evidence>
<comment type="caution">
    <text evidence="2">The sequence shown here is derived from an EMBL/GenBank/DDBJ whole genome shotgun (WGS) entry which is preliminary data.</text>
</comment>
<proteinExistence type="predicted"/>
<evidence type="ECO:0000259" key="1">
    <source>
        <dbReference type="SMART" id="SM00579"/>
    </source>
</evidence>
<dbReference type="InterPro" id="IPR050232">
    <property type="entry name" value="FBL13/AtMIF1-like"/>
</dbReference>
<dbReference type="Gene3D" id="3.80.10.10">
    <property type="entry name" value="Ribonuclease Inhibitor"/>
    <property type="match status" value="2"/>
</dbReference>
<name>A0A498IQ73_MALDO</name>
<sequence>MESNSKHQGVDRISKLPDGLLCHILSFVPTIYAVWTTVLSKRWKNLWISVPNLNFDEEDFPETYRVDKNRIMNFIYRTLSFHGSSDIQKFLLCCRREQDFSAKDFSHIGRWIRTAVRRNVVELDLHLTLDSNTPTREFKIPQSLLRSKTLVVLTVYSNCITYAPTKGCFPRLKVLSMSVVWPDTDSFTSLGNFLSCCPILEELSIDLSLRFRDVLNFYISAPLLMTLRISLDHPSSRHWTKYLINAPMLENLYLSDNVLSSYFLESSVSLVRAEIDFKDRFSYDNASYSDEDEFWGLPDKRLGFSNRATPSLEKFSDVKYLSLSGVPSLLKVHDLPAFNNVSQLELTLYDGHYCELVIELLKRSPKLEYLALGDQYFSCRELFSEHSQDRWNPPELVPDCLLSHLKTISLRGFQGSQDEMEVAKYLLKNGEVLKKLTIYPWMHIPRDQWYEQEKLVYKELCAFKWGSKICRIVMETNGITRKMSVNGIWEIRQTLPFCLLSHLKTIFIKGFKGQRDEMEVAKYLLKNNVVLDKMATSTGDLNCTKEEVHQEFSMFERKLTTNITRLIFPRHVDNVLFSRNSSDIQKFTLCCNSVGDFSRVDGWIRAAIRRNVVELDLDVGSPKDEIFELPQSLFWCKTLMDLTLMSNFIIKPPTSGCFPSLKSLRLDINHPQNNSMEKLFSCCPVLESLFITGSHGNDRFWNFLYRPQQTHLGDAVLNFIISAPELKTLRIYWNSQDGYKKCSFFIAAPKLVRFDLNQNVLTDCFLENAKSLVNATIDLWEHSANQVQRFAIRSTALLAGISNFDPKLELEKLPVEFPAFFFHRVR</sequence>
<dbReference type="SUPFAM" id="SSF52047">
    <property type="entry name" value="RNI-like"/>
    <property type="match status" value="1"/>
</dbReference>
<dbReference type="Pfam" id="PF08387">
    <property type="entry name" value="FBD"/>
    <property type="match status" value="2"/>
</dbReference>
<dbReference type="InterPro" id="IPR032675">
    <property type="entry name" value="LRR_dom_sf"/>
</dbReference>
<evidence type="ECO:0000313" key="2">
    <source>
        <dbReference type="EMBL" id="RXH84112.1"/>
    </source>
</evidence>
<feature type="domain" description="FBD" evidence="1">
    <location>
        <begin position="497"/>
        <end position="568"/>
    </location>
</feature>
<gene>
    <name evidence="2" type="ORF">DVH24_027011</name>
</gene>
<dbReference type="PANTHER" id="PTHR31900">
    <property type="entry name" value="F-BOX/RNI SUPERFAMILY PROTEIN-RELATED"/>
    <property type="match status" value="1"/>
</dbReference>
<dbReference type="InterPro" id="IPR001810">
    <property type="entry name" value="F-box_dom"/>
</dbReference>
<dbReference type="SMART" id="SM00579">
    <property type="entry name" value="FBD"/>
    <property type="match status" value="2"/>
</dbReference>
<dbReference type="InterPro" id="IPR036047">
    <property type="entry name" value="F-box-like_dom_sf"/>
</dbReference>
<feature type="domain" description="FBD" evidence="1">
    <location>
        <begin position="399"/>
        <end position="475"/>
    </location>
</feature>
<dbReference type="EMBL" id="RDQH01000337">
    <property type="protein sequence ID" value="RXH84112.1"/>
    <property type="molecule type" value="Genomic_DNA"/>
</dbReference>
<dbReference type="Proteomes" id="UP000290289">
    <property type="component" value="Chromosome 11"/>
</dbReference>
<reference evidence="2 3" key="1">
    <citation type="submission" date="2018-10" db="EMBL/GenBank/DDBJ databases">
        <title>A high-quality apple genome assembly.</title>
        <authorList>
            <person name="Hu J."/>
        </authorList>
    </citation>
    <scope>NUCLEOTIDE SEQUENCE [LARGE SCALE GENOMIC DNA]</scope>
    <source>
        <strain evidence="3">cv. HFTH1</strain>
        <tissue evidence="2">Young leaf</tissue>
    </source>
</reference>
<dbReference type="Pfam" id="PF24758">
    <property type="entry name" value="LRR_At5g56370"/>
    <property type="match status" value="2"/>
</dbReference>
<dbReference type="Pfam" id="PF00646">
    <property type="entry name" value="F-box"/>
    <property type="match status" value="1"/>
</dbReference>
<protein>
    <recommendedName>
        <fullName evidence="1">FBD domain-containing protein</fullName>
    </recommendedName>
</protein>
<dbReference type="SUPFAM" id="SSF81383">
    <property type="entry name" value="F-box domain"/>
    <property type="match status" value="1"/>
</dbReference>
<dbReference type="InterPro" id="IPR055411">
    <property type="entry name" value="LRR_FXL15/At3g58940/PEG3-like"/>
</dbReference>
<dbReference type="PANTHER" id="PTHR31900:SF34">
    <property type="entry name" value="EMB|CAB62440.1-RELATED"/>
    <property type="match status" value="1"/>
</dbReference>
<dbReference type="CDD" id="cd22160">
    <property type="entry name" value="F-box_AtFBL13-like"/>
    <property type="match status" value="1"/>
</dbReference>
<organism evidence="2 3">
    <name type="scientific">Malus domestica</name>
    <name type="common">Apple</name>
    <name type="synonym">Pyrus malus</name>
    <dbReference type="NCBI Taxonomy" id="3750"/>
    <lineage>
        <taxon>Eukaryota</taxon>
        <taxon>Viridiplantae</taxon>
        <taxon>Streptophyta</taxon>
        <taxon>Embryophyta</taxon>
        <taxon>Tracheophyta</taxon>
        <taxon>Spermatophyta</taxon>
        <taxon>Magnoliopsida</taxon>
        <taxon>eudicotyledons</taxon>
        <taxon>Gunneridae</taxon>
        <taxon>Pentapetalae</taxon>
        <taxon>rosids</taxon>
        <taxon>fabids</taxon>
        <taxon>Rosales</taxon>
        <taxon>Rosaceae</taxon>
        <taxon>Amygdaloideae</taxon>
        <taxon>Maleae</taxon>
        <taxon>Malus</taxon>
    </lineage>
</organism>
<dbReference type="InterPro" id="IPR053781">
    <property type="entry name" value="F-box_AtFBL13-like"/>
</dbReference>
<keyword evidence="3" id="KW-1185">Reference proteome</keyword>
<dbReference type="InterPro" id="IPR006566">
    <property type="entry name" value="FBD"/>
</dbReference>
<accession>A0A498IQ73</accession>
<dbReference type="AlphaFoldDB" id="A0A498IQ73"/>